<keyword evidence="4 6" id="KW-1133">Transmembrane helix</keyword>
<dbReference type="PANTHER" id="PTHR30474">
    <property type="entry name" value="CELL CYCLE PROTEIN"/>
    <property type="match status" value="1"/>
</dbReference>
<evidence type="ECO:0000256" key="2">
    <source>
        <dbReference type="ARBA" id="ARBA00022692"/>
    </source>
</evidence>
<evidence type="ECO:0000313" key="7">
    <source>
        <dbReference type="EMBL" id="MZP44079.1"/>
    </source>
</evidence>
<evidence type="ECO:0000256" key="3">
    <source>
        <dbReference type="ARBA" id="ARBA00022960"/>
    </source>
</evidence>
<dbReference type="EMBL" id="WXEX01000012">
    <property type="protein sequence ID" value="MZP44079.1"/>
    <property type="molecule type" value="Genomic_DNA"/>
</dbReference>
<dbReference type="RefSeq" id="WP_161262647.1">
    <property type="nucleotide sequence ID" value="NZ_JAFBDC010000011.1"/>
</dbReference>
<dbReference type="GO" id="GO:0005886">
    <property type="term" value="C:plasma membrane"/>
    <property type="evidence" value="ECO:0007669"/>
    <property type="project" value="TreeGrafter"/>
</dbReference>
<feature type="transmembrane region" description="Helical" evidence="6">
    <location>
        <begin position="204"/>
        <end position="222"/>
    </location>
</feature>
<dbReference type="Proteomes" id="UP000471031">
    <property type="component" value="Unassembled WGS sequence"/>
</dbReference>
<evidence type="ECO:0000256" key="1">
    <source>
        <dbReference type="ARBA" id="ARBA00004141"/>
    </source>
</evidence>
<comment type="subcellular location">
    <subcellularLocation>
        <location evidence="1">Membrane</location>
        <topology evidence="1">Multi-pass membrane protein</topology>
    </subcellularLocation>
</comment>
<keyword evidence="5 6" id="KW-0472">Membrane</keyword>
<sequence length="439" mass="49115">MNLEKQAEVTAYLDAVCAHVRYREVHEQIQLELLSHIESLVEEQVAEGESEQAAIQKALRQMGDAVVVGKQLHKTHQPRTEWGLFGLVALIVSIGMLTIYSIQAQGLLGHFAALFQKSLLWLFIGTALATCLYYYDYRKLKKHAGRIYGIVILVLVLSHFTGVQVNGKTFVSLGMVQIDFIGISPYLLTVALAGLFCKWTWDTVGVAKAFGLLMLPLVIYYMNFDKGAFLLYLVAFFLLMTLSGAKRYQWLGMASAFGGFFALFLLSEPYRMKRMFTFLNPYADPKGAGWLHVQIHETIASAGWWGQGFTFPAHWLPEVHTDMIFPYMVYTFGWVFGAIFLVTVLMLLYRMAATARVIKEPFGRNLIHGFTGIIGFGLLWNMLNGSGLAPGYYVALPFISYGGSQLLINLVATGLVLGVFRRKDLIPSDGRPSLSPEKT</sequence>
<dbReference type="AlphaFoldDB" id="A0A845LHM5"/>
<feature type="transmembrane region" description="Helical" evidence="6">
    <location>
        <begin position="82"/>
        <end position="102"/>
    </location>
</feature>
<reference evidence="7 8" key="1">
    <citation type="submission" date="2020-01" db="EMBL/GenBank/DDBJ databases">
        <title>Whole genome sequence of Heliobacterium gestii DSM 11169.</title>
        <authorList>
            <person name="Kyndt J.A."/>
            <person name="Meyer T.E."/>
        </authorList>
    </citation>
    <scope>NUCLEOTIDE SEQUENCE [LARGE SCALE GENOMIC DNA]</scope>
    <source>
        <strain evidence="7 8">DSM 11169</strain>
    </source>
</reference>
<feature type="transmembrane region" description="Helical" evidence="6">
    <location>
        <begin position="324"/>
        <end position="349"/>
    </location>
</feature>
<dbReference type="InterPro" id="IPR001182">
    <property type="entry name" value="FtsW/RodA"/>
</dbReference>
<feature type="transmembrane region" description="Helical" evidence="6">
    <location>
        <begin position="361"/>
        <end position="380"/>
    </location>
</feature>
<feature type="transmembrane region" description="Helical" evidence="6">
    <location>
        <begin position="177"/>
        <end position="197"/>
    </location>
</feature>
<gene>
    <name evidence="7" type="ORF">GTO89_13655</name>
</gene>
<dbReference type="OrthoDB" id="9802195at2"/>
<feature type="transmembrane region" description="Helical" evidence="6">
    <location>
        <begin position="228"/>
        <end position="245"/>
    </location>
</feature>
<dbReference type="NCBIfam" id="NF038403">
    <property type="entry name" value="perm_prefix_1"/>
    <property type="match status" value="1"/>
</dbReference>
<dbReference type="Pfam" id="PF01098">
    <property type="entry name" value="FTSW_RODA_SPOVE"/>
    <property type="match status" value="1"/>
</dbReference>
<name>A0A845LHM5_HELGE</name>
<keyword evidence="2 6" id="KW-0812">Transmembrane</keyword>
<evidence type="ECO:0000313" key="8">
    <source>
        <dbReference type="Proteomes" id="UP000471031"/>
    </source>
</evidence>
<keyword evidence="8" id="KW-1185">Reference proteome</keyword>
<dbReference type="PANTHER" id="PTHR30474:SF1">
    <property type="entry name" value="PEPTIDOGLYCAN GLYCOSYLTRANSFERASE MRDB"/>
    <property type="match status" value="1"/>
</dbReference>
<organism evidence="7 8">
    <name type="scientific">Heliomicrobium gestii</name>
    <name type="common">Heliobacterium gestii</name>
    <dbReference type="NCBI Taxonomy" id="2699"/>
    <lineage>
        <taxon>Bacteria</taxon>
        <taxon>Bacillati</taxon>
        <taxon>Bacillota</taxon>
        <taxon>Clostridia</taxon>
        <taxon>Eubacteriales</taxon>
        <taxon>Heliobacteriaceae</taxon>
        <taxon>Heliomicrobium</taxon>
    </lineage>
</organism>
<evidence type="ECO:0000256" key="5">
    <source>
        <dbReference type="ARBA" id="ARBA00023136"/>
    </source>
</evidence>
<protein>
    <submittedName>
        <fullName evidence="7">FtsW/RodA/SpoVE family cell cycle protein</fullName>
    </submittedName>
</protein>
<keyword evidence="3" id="KW-0133">Cell shape</keyword>
<feature type="transmembrane region" description="Helical" evidence="6">
    <location>
        <begin position="250"/>
        <end position="267"/>
    </location>
</feature>
<feature type="transmembrane region" description="Helical" evidence="6">
    <location>
        <begin position="392"/>
        <end position="420"/>
    </location>
</feature>
<feature type="transmembrane region" description="Helical" evidence="6">
    <location>
        <begin position="114"/>
        <end position="135"/>
    </location>
</feature>
<dbReference type="GO" id="GO:0032153">
    <property type="term" value="C:cell division site"/>
    <property type="evidence" value="ECO:0007669"/>
    <property type="project" value="TreeGrafter"/>
</dbReference>
<dbReference type="GO" id="GO:0051301">
    <property type="term" value="P:cell division"/>
    <property type="evidence" value="ECO:0007669"/>
    <property type="project" value="InterPro"/>
</dbReference>
<accession>A0A845LHM5</accession>
<evidence type="ECO:0000256" key="6">
    <source>
        <dbReference type="SAM" id="Phobius"/>
    </source>
</evidence>
<dbReference type="InterPro" id="IPR047928">
    <property type="entry name" value="Perm_prefix_1"/>
</dbReference>
<evidence type="ECO:0000256" key="4">
    <source>
        <dbReference type="ARBA" id="ARBA00022989"/>
    </source>
</evidence>
<comment type="caution">
    <text evidence="7">The sequence shown here is derived from an EMBL/GenBank/DDBJ whole genome shotgun (WGS) entry which is preliminary data.</text>
</comment>
<feature type="transmembrane region" description="Helical" evidence="6">
    <location>
        <begin position="147"/>
        <end position="165"/>
    </location>
</feature>
<dbReference type="GO" id="GO:0015648">
    <property type="term" value="F:lipid-linked peptidoglycan transporter activity"/>
    <property type="evidence" value="ECO:0007669"/>
    <property type="project" value="TreeGrafter"/>
</dbReference>
<dbReference type="GO" id="GO:0008360">
    <property type="term" value="P:regulation of cell shape"/>
    <property type="evidence" value="ECO:0007669"/>
    <property type="project" value="UniProtKB-KW"/>
</dbReference>
<proteinExistence type="predicted"/>